<feature type="compositionally biased region" description="Basic and acidic residues" evidence="1">
    <location>
        <begin position="883"/>
        <end position="894"/>
    </location>
</feature>
<name>A0ABR1VLV5_9PEZI</name>
<evidence type="ECO:0000256" key="1">
    <source>
        <dbReference type="SAM" id="MobiDB-lite"/>
    </source>
</evidence>
<feature type="compositionally biased region" description="Polar residues" evidence="1">
    <location>
        <begin position="535"/>
        <end position="549"/>
    </location>
</feature>
<gene>
    <name evidence="2" type="ORF">PG996_005574</name>
</gene>
<keyword evidence="3" id="KW-1185">Reference proteome</keyword>
<feature type="region of interest" description="Disordered" evidence="1">
    <location>
        <begin position="527"/>
        <end position="589"/>
    </location>
</feature>
<feature type="region of interest" description="Disordered" evidence="1">
    <location>
        <begin position="786"/>
        <end position="1003"/>
    </location>
</feature>
<feature type="compositionally biased region" description="Basic residues" evidence="1">
    <location>
        <begin position="290"/>
        <end position="300"/>
    </location>
</feature>
<sequence length="1033" mass="113516">MQRRNSTKSGGPDRRKSISSVKSVQLLHMSTEQAERDARVAATQAFRQARERSATESALWPPSRQSNRPSLDRHYSSPDRRSNESGSCKQQSVRFVKPKLSGSLAQLRRQHDRTPTRISGTTRPRTSGTDASRPWPTPHRTSTSGMTSPAKGTAGDYINALITSEEYYTPEDNIASEPSSYRRIRKYKSLFSSYDGIPSGAKSPGVQLPENLSPSVTGSTYYPPVENVPPPGLKAPKSMSFLKSRREQSRPISARRESMPLVTQATNVYPLRSTREQSALSHSSQPLGSKPHKPGKALRRTLRDTSDTTESESLSITRTLSKDKTIGKKARKVSHTLKTRIKSFFNLAKVDNDEPDFPPQQIEAQKTHVVEVESEPPDVHGIPLEDAALSRVTSGVPSLHAVPSEQQLRSHQVSLESLRSERKLSDEKSRVTSWTNSDVHTSTATSSQGREWDKQRLSIIKENGAHVPSAASRRPDLARQWTERSPFDNFPPEEVITDKSANVDSQRIYSALMKRLNEVQHASLGLEKGNRRGLGQSSEDTASLRSSLAPTIRRVTSDESIGQKASDVESGPALSEDHRSSCGSSNARDCDTLSQAHQVGIPSGQARDQEDNIRVRPLSARPSAFFGSPTCHLFRTQSPYRRALQGSISAATDLIGSPKSSEFNPFMPSLNDLPIRSVSRCDSDVDGKIHYSESIYSNEEANSRPTSDTRPLMDSFPSPPNGLGAVTIFVDPPKPQIPPKSHRRLTSTASSVEWKTWLSANVSKLEDSALAEDLEGGVEQDLSLIQFPPASGHRREKAQISDCEEEAEASETLEQIQSNTALGNLEPNALNNGSRPRPIEANTDTLSDKENQPPPIPLKSALRSTASAASLGSSTERSILSTKESRGKSQDDMTPKPLTHARSANPLGPRPQNRTPSPVKLVRRQQKSTNNTAHEHTSSIGEAVEKQFGKVNESPSSNKLPINQGLRGSENVNPTRRATKNQRSEGQGNISHIPDENIDPQAMGSKQMVDLFLSSRRRRIAGSEDEFHEPAFV</sequence>
<dbReference type="Proteomes" id="UP001446871">
    <property type="component" value="Unassembled WGS sequence"/>
</dbReference>
<feature type="compositionally biased region" description="Polar residues" evidence="1">
    <location>
        <begin position="276"/>
        <end position="287"/>
    </location>
</feature>
<reference evidence="2 3" key="1">
    <citation type="submission" date="2023-01" db="EMBL/GenBank/DDBJ databases">
        <title>Analysis of 21 Apiospora genomes using comparative genomics revels a genus with tremendous synthesis potential of carbohydrate active enzymes and secondary metabolites.</title>
        <authorList>
            <person name="Sorensen T."/>
        </authorList>
    </citation>
    <scope>NUCLEOTIDE SEQUENCE [LARGE SCALE GENOMIC DNA]</scope>
    <source>
        <strain evidence="2 3">CBS 83171</strain>
    </source>
</reference>
<feature type="compositionally biased region" description="Polar residues" evidence="1">
    <location>
        <begin position="18"/>
        <end position="32"/>
    </location>
</feature>
<feature type="region of interest" description="Disordered" evidence="1">
    <location>
        <begin position="221"/>
        <end position="316"/>
    </location>
</feature>
<feature type="compositionally biased region" description="Acidic residues" evidence="1">
    <location>
        <begin position="802"/>
        <end position="811"/>
    </location>
</feature>
<evidence type="ECO:0000313" key="2">
    <source>
        <dbReference type="EMBL" id="KAK8072226.1"/>
    </source>
</evidence>
<feature type="compositionally biased region" description="Basic and acidic residues" evidence="1">
    <location>
        <begin position="933"/>
        <end position="948"/>
    </location>
</feature>
<feature type="region of interest" description="Disordered" evidence="1">
    <location>
        <begin position="415"/>
        <end position="452"/>
    </location>
</feature>
<feature type="compositionally biased region" description="Basic and acidic residues" evidence="1">
    <location>
        <begin position="418"/>
        <end position="430"/>
    </location>
</feature>
<proteinExistence type="predicted"/>
<feature type="compositionally biased region" description="Polar residues" evidence="1">
    <location>
        <begin position="431"/>
        <end position="449"/>
    </location>
</feature>
<feature type="compositionally biased region" description="Polar residues" evidence="1">
    <location>
        <begin position="116"/>
        <end position="130"/>
    </location>
</feature>
<feature type="region of interest" description="Disordered" evidence="1">
    <location>
        <begin position="1"/>
        <end position="153"/>
    </location>
</feature>
<accession>A0ABR1VLV5</accession>
<evidence type="ECO:0000313" key="3">
    <source>
        <dbReference type="Proteomes" id="UP001446871"/>
    </source>
</evidence>
<feature type="compositionally biased region" description="Basic and acidic residues" evidence="1">
    <location>
        <begin position="70"/>
        <end position="83"/>
    </location>
</feature>
<feature type="compositionally biased region" description="Low complexity" evidence="1">
    <location>
        <begin position="860"/>
        <end position="875"/>
    </location>
</feature>
<comment type="caution">
    <text evidence="2">The sequence shown here is derived from an EMBL/GenBank/DDBJ whole genome shotgun (WGS) entry which is preliminary data.</text>
</comment>
<organism evidence="2 3">
    <name type="scientific">Apiospora saccharicola</name>
    <dbReference type="NCBI Taxonomy" id="335842"/>
    <lineage>
        <taxon>Eukaryota</taxon>
        <taxon>Fungi</taxon>
        <taxon>Dikarya</taxon>
        <taxon>Ascomycota</taxon>
        <taxon>Pezizomycotina</taxon>
        <taxon>Sordariomycetes</taxon>
        <taxon>Xylariomycetidae</taxon>
        <taxon>Amphisphaeriales</taxon>
        <taxon>Apiosporaceae</taxon>
        <taxon>Apiospora</taxon>
    </lineage>
</organism>
<feature type="compositionally biased region" description="Polar residues" evidence="1">
    <location>
        <begin position="84"/>
        <end position="93"/>
    </location>
</feature>
<feature type="compositionally biased region" description="Basic and acidic residues" evidence="1">
    <location>
        <begin position="244"/>
        <end position="258"/>
    </location>
</feature>
<protein>
    <submittedName>
        <fullName evidence="2">Uncharacterized protein</fullName>
    </submittedName>
</protein>
<dbReference type="EMBL" id="JAQQWM010000003">
    <property type="protein sequence ID" value="KAK8072226.1"/>
    <property type="molecule type" value="Genomic_DNA"/>
</dbReference>